<dbReference type="InterPro" id="IPR010260">
    <property type="entry name" value="AlpA"/>
</dbReference>
<dbReference type="PATRIC" id="fig|1129367.4.peg.254"/>
<dbReference type="Gene3D" id="1.10.238.160">
    <property type="match status" value="1"/>
</dbReference>
<dbReference type="Pfam" id="PF05930">
    <property type="entry name" value="Phage_AlpA"/>
    <property type="match status" value="1"/>
</dbReference>
<gene>
    <name evidence="1" type="ORF">N479_25235</name>
</gene>
<dbReference type="RefSeq" id="WP_080928256.1">
    <property type="nucleotide sequence ID" value="NZ_AUXW01000016.1"/>
</dbReference>
<evidence type="ECO:0008006" key="3">
    <source>
        <dbReference type="Google" id="ProtNLM"/>
    </source>
</evidence>
<dbReference type="AlphaFoldDB" id="A0A0F6AHG0"/>
<comment type="caution">
    <text evidence="1">The sequence shown here is derived from an EMBL/GenBank/DDBJ whole genome shotgun (WGS) entry which is preliminary data.</text>
</comment>
<organism evidence="1 2">
    <name type="scientific">Pseudoalteromonas luteoviolacea S4054</name>
    <dbReference type="NCBI Taxonomy" id="1129367"/>
    <lineage>
        <taxon>Bacteria</taxon>
        <taxon>Pseudomonadati</taxon>
        <taxon>Pseudomonadota</taxon>
        <taxon>Gammaproteobacteria</taxon>
        <taxon>Alteromonadales</taxon>
        <taxon>Pseudoalteromonadaceae</taxon>
        <taxon>Pseudoalteromonas</taxon>
    </lineage>
</organism>
<dbReference type="InterPro" id="IPR009061">
    <property type="entry name" value="DNA-bd_dom_put_sf"/>
</dbReference>
<evidence type="ECO:0000313" key="2">
    <source>
        <dbReference type="Proteomes" id="UP000033434"/>
    </source>
</evidence>
<sequence>MAHPFTPQICDMADSMGICLYQRFSQAEAALFLHCTIEALTELQKQHKIEYIQVNEDLTEFFGFQLLEYLAQQIQPCNEPPQLNTPDKIICVKEVQRLTDLSRTTIWRLERAGKFPARVPLTGSRIGWRHSDVQDWIKRKE</sequence>
<reference evidence="1 2" key="1">
    <citation type="journal article" date="2015" name="BMC Genomics">
        <title>Genome mining reveals unlocked bioactive potential of marine Gram-negative bacteria.</title>
        <authorList>
            <person name="Machado H."/>
            <person name="Sonnenschein E.C."/>
            <person name="Melchiorsen J."/>
            <person name="Gram L."/>
        </authorList>
    </citation>
    <scope>NUCLEOTIDE SEQUENCE [LARGE SCALE GENOMIC DNA]</scope>
    <source>
        <strain evidence="1 2">S4054</strain>
    </source>
</reference>
<dbReference type="SUPFAM" id="SSF46955">
    <property type="entry name" value="Putative DNA-binding domain"/>
    <property type="match status" value="1"/>
</dbReference>
<name>A0A0F6AHG0_9GAMM</name>
<evidence type="ECO:0000313" key="1">
    <source>
        <dbReference type="EMBL" id="KKE85665.1"/>
    </source>
</evidence>
<protein>
    <recommendedName>
        <fullName evidence="3">Helix-turn-helix domain-containing protein</fullName>
    </recommendedName>
</protein>
<accession>A0A0F6AHG0</accession>
<dbReference type="EMBL" id="AUXW01000016">
    <property type="protein sequence ID" value="KKE85665.1"/>
    <property type="molecule type" value="Genomic_DNA"/>
</dbReference>
<proteinExistence type="predicted"/>
<dbReference type="Proteomes" id="UP000033434">
    <property type="component" value="Unassembled WGS sequence"/>
</dbReference>